<gene>
    <name evidence="5" type="ORF">GJR95_10640</name>
</gene>
<dbReference type="EMBL" id="CP045997">
    <property type="protein sequence ID" value="QHV95436.1"/>
    <property type="molecule type" value="Genomic_DNA"/>
</dbReference>
<dbReference type="Pfam" id="PF01835">
    <property type="entry name" value="MG2"/>
    <property type="match status" value="1"/>
</dbReference>
<feature type="signal peptide" evidence="3">
    <location>
        <begin position="1"/>
        <end position="18"/>
    </location>
</feature>
<dbReference type="Gene3D" id="2.60.40.1930">
    <property type="match status" value="1"/>
</dbReference>
<dbReference type="Pfam" id="PF07703">
    <property type="entry name" value="A2M_BRD"/>
    <property type="match status" value="1"/>
</dbReference>
<dbReference type="InterPro" id="IPR041246">
    <property type="entry name" value="Bact_MG10"/>
</dbReference>
<dbReference type="PANTHER" id="PTHR40094:SF1">
    <property type="entry name" value="UBIQUITIN DOMAIN-CONTAINING PROTEIN"/>
    <property type="match status" value="1"/>
</dbReference>
<feature type="chain" id="PRO_5026728900" evidence="3">
    <location>
        <begin position="19"/>
        <end position="2141"/>
    </location>
</feature>
<dbReference type="PANTHER" id="PTHR40094">
    <property type="entry name" value="ALPHA-2-MACROGLOBULIN HOMOLOG"/>
    <property type="match status" value="1"/>
</dbReference>
<dbReference type="GO" id="GO:0004866">
    <property type="term" value="F:endopeptidase inhibitor activity"/>
    <property type="evidence" value="ECO:0007669"/>
    <property type="project" value="InterPro"/>
</dbReference>
<evidence type="ECO:0000256" key="3">
    <source>
        <dbReference type="SAM" id="SignalP"/>
    </source>
</evidence>
<dbReference type="Pfam" id="PF17973">
    <property type="entry name" value="bMG10"/>
    <property type="match status" value="1"/>
</dbReference>
<feature type="region of interest" description="Disordered" evidence="2">
    <location>
        <begin position="134"/>
        <end position="158"/>
    </location>
</feature>
<dbReference type="SUPFAM" id="SSF48239">
    <property type="entry name" value="Terpenoid cyclases/Protein prenyltransferases"/>
    <property type="match status" value="1"/>
</dbReference>
<name>A0A6P1VVM7_9BACT</name>
<keyword evidence="6" id="KW-1185">Reference proteome</keyword>
<evidence type="ECO:0000256" key="2">
    <source>
        <dbReference type="SAM" id="MobiDB-lite"/>
    </source>
</evidence>
<dbReference type="InterPro" id="IPR011625">
    <property type="entry name" value="A2M_N_BRD"/>
</dbReference>
<dbReference type="SMART" id="SM01360">
    <property type="entry name" value="A2M"/>
    <property type="match status" value="1"/>
</dbReference>
<dbReference type="SUPFAM" id="SSF49464">
    <property type="entry name" value="Carboxypeptidase regulatory domain-like"/>
    <property type="match status" value="1"/>
</dbReference>
<dbReference type="InterPro" id="IPR008969">
    <property type="entry name" value="CarboxyPept-like_regulatory"/>
</dbReference>
<protein>
    <submittedName>
        <fullName evidence="5">Alpha-2-macroglobulin</fullName>
    </submittedName>
</protein>
<reference evidence="5 6" key="1">
    <citation type="submission" date="2019-11" db="EMBL/GenBank/DDBJ databases">
        <title>Spirosoma endbachense sp. nov., isolated from a natural salt meadow.</title>
        <authorList>
            <person name="Rojas J."/>
            <person name="Ambika Manirajan B."/>
            <person name="Ratering S."/>
            <person name="Suarez C."/>
            <person name="Geissler-Plaum R."/>
            <person name="Schnell S."/>
        </authorList>
    </citation>
    <scope>NUCLEOTIDE SEQUENCE [LARGE SCALE GENOMIC DNA]</scope>
    <source>
        <strain evidence="5 6">I-24</strain>
    </source>
</reference>
<dbReference type="Gene3D" id="2.60.40.1120">
    <property type="entry name" value="Carboxypeptidase-like, regulatory domain"/>
    <property type="match status" value="1"/>
</dbReference>
<dbReference type="RefSeq" id="WP_162385848.1">
    <property type="nucleotide sequence ID" value="NZ_CP045997.1"/>
</dbReference>
<sequence>MNPIMTLFFVLLALAASAQKNQNTPASQPDYARDWKRADSLAAKGLPKSALDIATRIYKEAKATRNYPQVAKAAMHRMIFRSYSDEDAYVELVRSLQSDIQDTPEPSKSVLQSVLADIYWQYFQQNRYKFYDRATTGRPTKGSGSAVSDKPEKTTDSTADFRTWDAQRLVGAVTTAYLASVRAKDLLQKTPLAEFDALLEKGDADARPLRPTLYDLLAHRAISFFQNSEPDLLKPVFKFDLDKPDYLAGPDVFAKLIIQSQDSLSGRYHALLLYQQLVTFHLPDSNPAALADADALRLAFVHQHSVVPNKDSLYSQALEKQVTQYKNQPAEAIYAYQLAEFLANFGSPIRPLDDEDDLTTESVDPGPSRWNNKRAADICRDLVRRFPKTLAGQQTFQLLNRLLTPSYTVQVERVNAPDQPFRALVNYQNVSKITYRIIKLTVSELDTYRINNGDDEQRKKFTAWLKRPVIAEKSVTLPDDGDLNRHSVEMPLKGLPVGHYLLLAITDDKFQEKAESVQYSTFSVSRLGYLLQPMNNGEASQKLIVTNRLTGAPLPNVSVAIIESPRTASGKKQVRTDTNGQVRISVSEMPAQTAFSYLIAEGNDTLLSDRQYHYSYNNRQNGEQPRIYGHLFTDRAIYRPGQLIYVKGLLYEGQMNQYAVVMNRDVKLELIDHNGERVTQQTLKTNEFGTFNTSFTAPVGKLTGTMTIQTSFGAASIRVEEYKRPTFEVKVKPIKQSFKLEQTVSLTAEAKTFSGAVVDGADVRYRIVRKLRERWYWWYDHRGGGSRTTNQAEIANGVAQTDAKGNVVIAFTAVPDRQKARQDNPVFEFEVTIDVTDRAGETRSTTQTLQIGYSALQAELTIPEQVEKDKAAAFPVKITNQSGEKVSAKGQLTVYKLQAPTRPLRNRLWARPDRQLLSREEFERLFPNDLYANENDPRSWPKGEVVQQQSITTPADSLIKPDLNRYAVGDYVAELTVKDSAGETTKERVFFAVVDDKQPIASTRTDGWVQVRKATVEPGEEAIFLVGTSQPGWVLMTVEENHVIVREEWFKTDGRPRRISLPVTEKQRGGFGVYCSMVQNGRLYQKSQPITVPFTNKQLTIETQTFRNKLKPGQQEEWILTIGGLNGVPAEMVATLYDASLDAFDVLNWPTSVYHPYFPTFYGWQSGSFSTQSSSFLIATYHPQSPAPVRHYDQLGWMGYQFAPYGNRPFVRNPVGPNGSSDGAIQVTVRRSGKAINGTIKQKNGTAVEGANILIRGTVNGAISDKKGNFALTADSETGEITLVFSQIGYIINEVTIKQKAISFQLMPDARALNEVVVVGYGAQKRMEAAGGSIRAMAAPAAASMADGFAPGQALAKEAAPDEAPKKQTELINPRKNFNETAFFIPEIKTDAQGRVVLKFTMPEALTRWRLLAFAHTKDLKIGTLEREIVTQKELMITANAPRFLREGDTIRVTARINNLTDKVMPVLANLSLSDALTGEPIDQKLVRTSLQTSATVAAGQGQSVGWTLVVPAGLETVTCRLTARSGTFTDGEEFTVPILPNRMLVTDTQPFWVNGRETKEFKLKGLTNLNPELPVQHERLTVEVTSNPTWYALQSLPYLMEYRYECAEQLFSRLYANSLAAHIVGSKPAFKQVIAEWQKNPPKSPLQSNEELRAVALENSPWLADARSEAARQSQLGQLLDQNRMAAEQERAFEKLQQLQTSGGGFRWFGGMEPSLSMTLHVLSGFGHLQKLGVRFPDDMQTSLSEMQTNAIRYADAEMKRWVQEQKKDKAAPFRYFSAIQYLYARSFYLDKPVDKDMLTFLKQRVSDDWLKQSLQGQALSAMALYRFGDKVTPAAILRSLLERTRQSEELGTYWPDNTSGLYWYQTPIETQAYLIEAFDEIKQDRAVVDNMKRWLLRQKQTQSWSSTKATTEAIYALLLRGSDWLDTKPNTQVSLGGQSIESRVTKTETITGYQKVTYAASEIKPEMGVIQITKKADGPAWGALYWQHFEPLDRVMPGSAGLSVQKTLYVQHDSPKGPVIAQVTPQTALKPGDLIKVRLILKTDRAMEYVHLKDGRASGFEPVAALSGYKYQNGLGYYESPRDASTDFFMSYLPVGTHVFEYDLRVAQTGDFSAGVATVQCFYAPEFAAHSAGERVKVK</sequence>
<dbReference type="KEGG" id="senf:GJR95_10640"/>
<dbReference type="Gene3D" id="1.50.10.20">
    <property type="match status" value="1"/>
</dbReference>
<feature type="domain" description="Alpha-2-macroglobulin" evidence="4">
    <location>
        <begin position="1381"/>
        <end position="1471"/>
    </location>
</feature>
<proteinExistence type="inferred from homology"/>
<comment type="similarity">
    <text evidence="1">Belongs to the protease inhibitor I39 (alpha-2-macroglobulin) family. Bacterial alpha-2-macroglobulin subfamily.</text>
</comment>
<accession>A0A6P1VVM7</accession>
<dbReference type="InterPro" id="IPR002890">
    <property type="entry name" value="MG2"/>
</dbReference>
<dbReference type="InterPro" id="IPR008930">
    <property type="entry name" value="Terpenoid_cyclase/PrenylTrfase"/>
</dbReference>
<evidence type="ECO:0000313" key="5">
    <source>
        <dbReference type="EMBL" id="QHV95436.1"/>
    </source>
</evidence>
<dbReference type="InterPro" id="IPR051802">
    <property type="entry name" value="YfhM-like"/>
</dbReference>
<dbReference type="Pfam" id="PF00207">
    <property type="entry name" value="A2M"/>
    <property type="match status" value="1"/>
</dbReference>
<evidence type="ECO:0000313" key="6">
    <source>
        <dbReference type="Proteomes" id="UP000464577"/>
    </source>
</evidence>
<evidence type="ECO:0000256" key="1">
    <source>
        <dbReference type="ARBA" id="ARBA00010556"/>
    </source>
</evidence>
<dbReference type="Pfam" id="PF13715">
    <property type="entry name" value="CarbopepD_reg_2"/>
    <property type="match status" value="1"/>
</dbReference>
<evidence type="ECO:0000259" key="4">
    <source>
        <dbReference type="SMART" id="SM01360"/>
    </source>
</evidence>
<organism evidence="5 6">
    <name type="scientific">Spirosoma endbachense</name>
    <dbReference type="NCBI Taxonomy" id="2666025"/>
    <lineage>
        <taxon>Bacteria</taxon>
        <taxon>Pseudomonadati</taxon>
        <taxon>Bacteroidota</taxon>
        <taxon>Cytophagia</taxon>
        <taxon>Cytophagales</taxon>
        <taxon>Cytophagaceae</taxon>
        <taxon>Spirosoma</taxon>
    </lineage>
</organism>
<dbReference type="Proteomes" id="UP000464577">
    <property type="component" value="Chromosome"/>
</dbReference>
<dbReference type="InterPro" id="IPR001599">
    <property type="entry name" value="Macroglobln_a2"/>
</dbReference>
<keyword evidence="3" id="KW-0732">Signal</keyword>